<proteinExistence type="predicted"/>
<dbReference type="EMBL" id="JH818105">
    <property type="protein sequence ID" value="EKC32122.1"/>
    <property type="molecule type" value="Genomic_DNA"/>
</dbReference>
<dbReference type="AlphaFoldDB" id="K1Q670"/>
<dbReference type="InParanoid" id="K1Q670"/>
<evidence type="ECO:0000313" key="1">
    <source>
        <dbReference type="EMBL" id="EKC32122.1"/>
    </source>
</evidence>
<gene>
    <name evidence="1" type="ORF">CGI_10025214</name>
</gene>
<protein>
    <submittedName>
        <fullName evidence="1">Uncharacterized protein</fullName>
    </submittedName>
</protein>
<reference evidence="1" key="1">
    <citation type="journal article" date="2012" name="Nature">
        <title>The oyster genome reveals stress adaptation and complexity of shell formation.</title>
        <authorList>
            <person name="Zhang G."/>
            <person name="Fang X."/>
            <person name="Guo X."/>
            <person name="Li L."/>
            <person name="Luo R."/>
            <person name="Xu F."/>
            <person name="Yang P."/>
            <person name="Zhang L."/>
            <person name="Wang X."/>
            <person name="Qi H."/>
            <person name="Xiong Z."/>
            <person name="Que H."/>
            <person name="Xie Y."/>
            <person name="Holland P.W."/>
            <person name="Paps J."/>
            <person name="Zhu Y."/>
            <person name="Wu F."/>
            <person name="Chen Y."/>
            <person name="Wang J."/>
            <person name="Peng C."/>
            <person name="Meng J."/>
            <person name="Yang L."/>
            <person name="Liu J."/>
            <person name="Wen B."/>
            <person name="Zhang N."/>
            <person name="Huang Z."/>
            <person name="Zhu Q."/>
            <person name="Feng Y."/>
            <person name="Mount A."/>
            <person name="Hedgecock D."/>
            <person name="Xu Z."/>
            <person name="Liu Y."/>
            <person name="Domazet-Loso T."/>
            <person name="Du Y."/>
            <person name="Sun X."/>
            <person name="Zhang S."/>
            <person name="Liu B."/>
            <person name="Cheng P."/>
            <person name="Jiang X."/>
            <person name="Li J."/>
            <person name="Fan D."/>
            <person name="Wang W."/>
            <person name="Fu W."/>
            <person name="Wang T."/>
            <person name="Wang B."/>
            <person name="Zhang J."/>
            <person name="Peng Z."/>
            <person name="Li Y."/>
            <person name="Li N."/>
            <person name="Wang J."/>
            <person name="Chen M."/>
            <person name="He Y."/>
            <person name="Tan F."/>
            <person name="Song X."/>
            <person name="Zheng Q."/>
            <person name="Huang R."/>
            <person name="Yang H."/>
            <person name="Du X."/>
            <person name="Chen L."/>
            <person name="Yang M."/>
            <person name="Gaffney P.M."/>
            <person name="Wang S."/>
            <person name="Luo L."/>
            <person name="She Z."/>
            <person name="Ming Y."/>
            <person name="Huang W."/>
            <person name="Zhang S."/>
            <person name="Huang B."/>
            <person name="Zhang Y."/>
            <person name="Qu T."/>
            <person name="Ni P."/>
            <person name="Miao G."/>
            <person name="Wang J."/>
            <person name="Wang Q."/>
            <person name="Steinberg C.E."/>
            <person name="Wang H."/>
            <person name="Li N."/>
            <person name="Qian L."/>
            <person name="Zhang G."/>
            <person name="Li Y."/>
            <person name="Yang H."/>
            <person name="Liu X."/>
            <person name="Wang J."/>
            <person name="Yin Y."/>
            <person name="Wang J."/>
        </authorList>
    </citation>
    <scope>NUCLEOTIDE SEQUENCE [LARGE SCALE GENOMIC DNA]</scope>
    <source>
        <strain evidence="1">05x7-T-G4-1.051#20</strain>
    </source>
</reference>
<organism evidence="1">
    <name type="scientific">Magallana gigas</name>
    <name type="common">Pacific oyster</name>
    <name type="synonym">Crassostrea gigas</name>
    <dbReference type="NCBI Taxonomy" id="29159"/>
    <lineage>
        <taxon>Eukaryota</taxon>
        <taxon>Metazoa</taxon>
        <taxon>Spiralia</taxon>
        <taxon>Lophotrochozoa</taxon>
        <taxon>Mollusca</taxon>
        <taxon>Bivalvia</taxon>
        <taxon>Autobranchia</taxon>
        <taxon>Pteriomorphia</taxon>
        <taxon>Ostreida</taxon>
        <taxon>Ostreoidea</taxon>
        <taxon>Ostreidae</taxon>
        <taxon>Magallana</taxon>
    </lineage>
</organism>
<dbReference type="HOGENOM" id="CLU_2742541_0_0_1"/>
<sequence>MPTGYTVSRGHWNKLHWYLFPGTGWFDWFHTVKCSGVNDAIPNNIMSKWISFPGTKQFPVIAFSGIKTTVH</sequence>
<name>K1Q670_MAGGI</name>
<accession>K1Q670</accession>